<dbReference type="Proteomes" id="UP000054217">
    <property type="component" value="Unassembled WGS sequence"/>
</dbReference>
<proteinExistence type="predicted"/>
<protein>
    <submittedName>
        <fullName evidence="1">Uncharacterized protein</fullName>
    </submittedName>
</protein>
<dbReference type="EMBL" id="KN832021">
    <property type="protein sequence ID" value="KIN97944.1"/>
    <property type="molecule type" value="Genomic_DNA"/>
</dbReference>
<dbReference type="HOGENOM" id="CLU_149497_0_0_1"/>
<reference evidence="2" key="2">
    <citation type="submission" date="2015-01" db="EMBL/GenBank/DDBJ databases">
        <title>Evolutionary Origins and Diversification of the Mycorrhizal Mutualists.</title>
        <authorList>
            <consortium name="DOE Joint Genome Institute"/>
            <consortium name="Mycorrhizal Genomics Consortium"/>
            <person name="Kohler A."/>
            <person name="Kuo A."/>
            <person name="Nagy L.G."/>
            <person name="Floudas D."/>
            <person name="Copeland A."/>
            <person name="Barry K.W."/>
            <person name="Cichocki N."/>
            <person name="Veneault-Fourrey C."/>
            <person name="LaButti K."/>
            <person name="Lindquist E.A."/>
            <person name="Lipzen A."/>
            <person name="Lundell T."/>
            <person name="Morin E."/>
            <person name="Murat C."/>
            <person name="Riley R."/>
            <person name="Ohm R."/>
            <person name="Sun H."/>
            <person name="Tunlid A."/>
            <person name="Henrissat B."/>
            <person name="Grigoriev I.V."/>
            <person name="Hibbett D.S."/>
            <person name="Martin F."/>
        </authorList>
    </citation>
    <scope>NUCLEOTIDE SEQUENCE [LARGE SCALE GENOMIC DNA]</scope>
    <source>
        <strain evidence="2">Marx 270</strain>
    </source>
</reference>
<organism evidence="1 2">
    <name type="scientific">Pisolithus tinctorius Marx 270</name>
    <dbReference type="NCBI Taxonomy" id="870435"/>
    <lineage>
        <taxon>Eukaryota</taxon>
        <taxon>Fungi</taxon>
        <taxon>Dikarya</taxon>
        <taxon>Basidiomycota</taxon>
        <taxon>Agaricomycotina</taxon>
        <taxon>Agaricomycetes</taxon>
        <taxon>Agaricomycetidae</taxon>
        <taxon>Boletales</taxon>
        <taxon>Sclerodermatineae</taxon>
        <taxon>Pisolithaceae</taxon>
        <taxon>Pisolithus</taxon>
    </lineage>
</organism>
<keyword evidence="2" id="KW-1185">Reference proteome</keyword>
<dbReference type="AlphaFoldDB" id="A0A0C3NA15"/>
<dbReference type="OrthoDB" id="2804425at2759"/>
<gene>
    <name evidence="1" type="ORF">M404DRAFT_158864</name>
</gene>
<accession>A0A0C3NA15</accession>
<evidence type="ECO:0000313" key="1">
    <source>
        <dbReference type="EMBL" id="KIN97944.1"/>
    </source>
</evidence>
<reference evidence="1 2" key="1">
    <citation type="submission" date="2014-04" db="EMBL/GenBank/DDBJ databases">
        <authorList>
            <consortium name="DOE Joint Genome Institute"/>
            <person name="Kuo A."/>
            <person name="Kohler A."/>
            <person name="Costa M.D."/>
            <person name="Nagy L.G."/>
            <person name="Floudas D."/>
            <person name="Copeland A."/>
            <person name="Barry K.W."/>
            <person name="Cichocki N."/>
            <person name="Veneault-Fourrey C."/>
            <person name="LaButti K."/>
            <person name="Lindquist E.A."/>
            <person name="Lipzen A."/>
            <person name="Lundell T."/>
            <person name="Morin E."/>
            <person name="Murat C."/>
            <person name="Sun H."/>
            <person name="Tunlid A."/>
            <person name="Henrissat B."/>
            <person name="Grigoriev I.V."/>
            <person name="Hibbett D.S."/>
            <person name="Martin F."/>
            <person name="Nordberg H.P."/>
            <person name="Cantor M.N."/>
            <person name="Hua S.X."/>
        </authorList>
    </citation>
    <scope>NUCLEOTIDE SEQUENCE [LARGE SCALE GENOMIC DNA]</scope>
    <source>
        <strain evidence="1 2">Marx 270</strain>
    </source>
</reference>
<dbReference type="InParanoid" id="A0A0C3NA15"/>
<name>A0A0C3NA15_PISTI</name>
<evidence type="ECO:0000313" key="2">
    <source>
        <dbReference type="Proteomes" id="UP000054217"/>
    </source>
</evidence>
<sequence length="88" mass="9828">MLTLSTEMRTMDWPVQEHLKGALTHAAETHNISPFPVFDLDGESINPSDYTCKLSGAIVRVCFALMHYSIGRDKKSVFMAVICDIVIL</sequence>